<keyword evidence="10" id="KW-1185">Reference proteome</keyword>
<feature type="transmembrane region" description="Helical" evidence="8">
    <location>
        <begin position="264"/>
        <end position="283"/>
    </location>
</feature>
<proteinExistence type="inferred from homology"/>
<dbReference type="Pfam" id="PF01790">
    <property type="entry name" value="LGT"/>
    <property type="match status" value="1"/>
</dbReference>
<sequence>MKTSNNHFAGKLLYALLFLLVIPLGLWFWAGATEDLIGFPAVQSTAGGWILMGAGVGLMLWAMAALKIRGEGLPMNAYPPKKFVRSGPYRLFRHPIYWGFAFFLIGLFLYTGSASGLWLVTPISILSMIALVTGYEALDLRVRFPGQSIRTVLALLAAGPERPQLRDRLASLFWVGSLWLVVNTILHLLLSHSPSLFDLSILVPTLPQAAYYLSIFLVLLVPFLLTSRTQLRVWSVSALLGLALYLYVSLVFPRIGTRLLEPGSTSWLAMPLFLLLLSIRPLFQRSRTAGWLMAVVVLALVVTRLTVSPWILLQLAVHSGIYLLATNADRIWQFLRMEAELVANSWQEWVFGKIRVINHGFYVGFGAFFGILLAGILAGAAYAWGILAFTFTVIVFSALWAQLIEGSEKLKRPFGYYGALVGIIFGSLLVRLLGFNGWVIIGTVSVVMPWVQAIGRLRCLVNGCCHGHPVDNPEVGIRYFHERSRVCGISGLKGELLHPTPLYAILWLFLVGFILLGLWNHHYSAPFIFGLYLILTGLGRFVEEAYRGEVQTPILRGLRLYQWTAILSVLIGIGFTLITVEPFFLRPDFSWNTVLAAALGGLFTAFAMGVDFPYSNARFSRLV</sequence>
<evidence type="ECO:0008006" key="11">
    <source>
        <dbReference type="Google" id="ProtNLM"/>
    </source>
</evidence>
<evidence type="ECO:0000313" key="9">
    <source>
        <dbReference type="EMBL" id="PHN05507.1"/>
    </source>
</evidence>
<comment type="subcellular location">
    <subcellularLocation>
        <location evidence="1">Endomembrane system</location>
        <topology evidence="1">Multi-pass membrane protein</topology>
    </subcellularLocation>
</comment>
<evidence type="ECO:0000256" key="4">
    <source>
        <dbReference type="ARBA" id="ARBA00022679"/>
    </source>
</evidence>
<dbReference type="InterPro" id="IPR001640">
    <property type="entry name" value="Lgt"/>
</dbReference>
<comment type="similarity">
    <text evidence="2">Belongs to the Lgt family.</text>
</comment>
<dbReference type="GO" id="GO:0042158">
    <property type="term" value="P:lipoprotein biosynthetic process"/>
    <property type="evidence" value="ECO:0007669"/>
    <property type="project" value="InterPro"/>
</dbReference>
<feature type="transmembrane region" description="Helical" evidence="8">
    <location>
        <begin position="356"/>
        <end position="376"/>
    </location>
</feature>
<dbReference type="OrthoDB" id="9809773at2"/>
<feature type="transmembrane region" description="Helical" evidence="8">
    <location>
        <begin position="50"/>
        <end position="70"/>
    </location>
</feature>
<dbReference type="AlphaFoldDB" id="A0A2D0NAK2"/>
<dbReference type="PANTHER" id="PTHR30589:SF0">
    <property type="entry name" value="PHOSPHATIDYLGLYCEROL--PROLIPOPROTEIN DIACYLGLYCERYL TRANSFERASE"/>
    <property type="match status" value="1"/>
</dbReference>
<feature type="transmembrane region" description="Helical" evidence="8">
    <location>
        <begin position="382"/>
        <end position="402"/>
    </location>
</feature>
<feature type="transmembrane region" description="Helical" evidence="8">
    <location>
        <begin position="525"/>
        <end position="542"/>
    </location>
</feature>
<feature type="transmembrane region" description="Helical" evidence="8">
    <location>
        <begin position="290"/>
        <end position="311"/>
    </location>
</feature>
<dbReference type="GO" id="GO:0005886">
    <property type="term" value="C:plasma membrane"/>
    <property type="evidence" value="ECO:0007669"/>
    <property type="project" value="InterPro"/>
</dbReference>
<dbReference type="EMBL" id="PDUD01000021">
    <property type="protein sequence ID" value="PHN05507.1"/>
    <property type="molecule type" value="Genomic_DNA"/>
</dbReference>
<dbReference type="Proteomes" id="UP000223913">
    <property type="component" value="Unassembled WGS sequence"/>
</dbReference>
<feature type="transmembrane region" description="Helical" evidence="8">
    <location>
        <begin position="91"/>
        <end position="110"/>
    </location>
</feature>
<feature type="transmembrane region" description="Helical" evidence="8">
    <location>
        <begin position="414"/>
        <end position="432"/>
    </location>
</feature>
<dbReference type="GO" id="GO:0012505">
    <property type="term" value="C:endomembrane system"/>
    <property type="evidence" value="ECO:0007669"/>
    <property type="project" value="UniProtKB-SubCell"/>
</dbReference>
<keyword evidence="4" id="KW-0808">Transferase</keyword>
<evidence type="ECO:0000256" key="7">
    <source>
        <dbReference type="ARBA" id="ARBA00023136"/>
    </source>
</evidence>
<evidence type="ECO:0000256" key="2">
    <source>
        <dbReference type="ARBA" id="ARBA00007150"/>
    </source>
</evidence>
<dbReference type="PANTHER" id="PTHR30589">
    <property type="entry name" value="PROLIPOPROTEIN DIACYLGLYCERYL TRANSFERASE"/>
    <property type="match status" value="1"/>
</dbReference>
<feature type="transmembrane region" description="Helical" evidence="8">
    <location>
        <begin position="12"/>
        <end position="30"/>
    </location>
</feature>
<protein>
    <recommendedName>
        <fullName evidence="11">Diacylglyceryl transferase</fullName>
    </recommendedName>
</protein>
<keyword evidence="6 8" id="KW-1133">Transmembrane helix</keyword>
<feature type="transmembrane region" description="Helical" evidence="8">
    <location>
        <begin position="502"/>
        <end position="519"/>
    </location>
</feature>
<evidence type="ECO:0000313" key="10">
    <source>
        <dbReference type="Proteomes" id="UP000223913"/>
    </source>
</evidence>
<reference evidence="9 10" key="1">
    <citation type="submission" date="2017-10" db="EMBL/GenBank/DDBJ databases">
        <title>The draft genome sequence of Lewinella nigricans NBRC 102662.</title>
        <authorList>
            <person name="Wang K."/>
        </authorList>
    </citation>
    <scope>NUCLEOTIDE SEQUENCE [LARGE SCALE GENOMIC DNA]</scope>
    <source>
        <strain evidence="9 10">NBRC 102662</strain>
    </source>
</reference>
<dbReference type="InterPro" id="IPR007318">
    <property type="entry name" value="Phopholipid_MeTrfase"/>
</dbReference>
<dbReference type="Pfam" id="PF04191">
    <property type="entry name" value="PEMT"/>
    <property type="match status" value="1"/>
</dbReference>
<organism evidence="9 10">
    <name type="scientific">Flavilitoribacter nigricans (strain ATCC 23147 / DSM 23189 / NBRC 102662 / NCIMB 1420 / SS-2)</name>
    <name type="common">Lewinella nigricans</name>
    <dbReference type="NCBI Taxonomy" id="1122177"/>
    <lineage>
        <taxon>Bacteria</taxon>
        <taxon>Pseudomonadati</taxon>
        <taxon>Bacteroidota</taxon>
        <taxon>Saprospiria</taxon>
        <taxon>Saprospirales</taxon>
        <taxon>Lewinellaceae</taxon>
        <taxon>Flavilitoribacter</taxon>
    </lineage>
</organism>
<dbReference type="RefSeq" id="WP_099151083.1">
    <property type="nucleotide sequence ID" value="NZ_PDUD01000021.1"/>
</dbReference>
<name>A0A2D0NAK2_FLAN2</name>
<evidence type="ECO:0000256" key="3">
    <source>
        <dbReference type="ARBA" id="ARBA00022475"/>
    </source>
</evidence>
<keyword evidence="5 8" id="KW-0812">Transmembrane</keyword>
<evidence type="ECO:0000256" key="6">
    <source>
        <dbReference type="ARBA" id="ARBA00022989"/>
    </source>
</evidence>
<dbReference type="Gene3D" id="1.20.120.1630">
    <property type="match status" value="1"/>
</dbReference>
<dbReference type="GO" id="GO:0008961">
    <property type="term" value="F:phosphatidylglycerol-prolipoprotein diacylglyceryl transferase activity"/>
    <property type="evidence" value="ECO:0007669"/>
    <property type="project" value="InterPro"/>
</dbReference>
<evidence type="ECO:0000256" key="5">
    <source>
        <dbReference type="ARBA" id="ARBA00022692"/>
    </source>
</evidence>
<comment type="caution">
    <text evidence="9">The sequence shown here is derived from an EMBL/GenBank/DDBJ whole genome shotgun (WGS) entry which is preliminary data.</text>
</comment>
<accession>A0A2D0NAK2</accession>
<feature type="transmembrane region" description="Helical" evidence="8">
    <location>
        <begin position="591"/>
        <end position="614"/>
    </location>
</feature>
<keyword evidence="7 8" id="KW-0472">Membrane</keyword>
<feature type="transmembrane region" description="Helical" evidence="8">
    <location>
        <begin position="169"/>
        <end position="189"/>
    </location>
</feature>
<feature type="transmembrane region" description="Helical" evidence="8">
    <location>
        <begin position="116"/>
        <end position="138"/>
    </location>
</feature>
<keyword evidence="3" id="KW-1003">Cell membrane</keyword>
<evidence type="ECO:0000256" key="1">
    <source>
        <dbReference type="ARBA" id="ARBA00004127"/>
    </source>
</evidence>
<feature type="transmembrane region" description="Helical" evidence="8">
    <location>
        <begin position="209"/>
        <end position="226"/>
    </location>
</feature>
<feature type="transmembrane region" description="Helical" evidence="8">
    <location>
        <begin position="233"/>
        <end position="252"/>
    </location>
</feature>
<feature type="transmembrane region" description="Helical" evidence="8">
    <location>
        <begin position="563"/>
        <end position="585"/>
    </location>
</feature>
<evidence type="ECO:0000256" key="8">
    <source>
        <dbReference type="SAM" id="Phobius"/>
    </source>
</evidence>
<gene>
    <name evidence="9" type="ORF">CRP01_16050</name>
</gene>